<keyword evidence="3" id="KW-0732">Signal</keyword>
<feature type="signal peptide" evidence="3">
    <location>
        <begin position="1"/>
        <end position="25"/>
    </location>
</feature>
<comment type="caution">
    <text evidence="4">The sequence shown here is derived from an EMBL/GenBank/DDBJ whole genome shotgun (WGS) entry which is preliminary data.</text>
</comment>
<evidence type="ECO:0000256" key="2">
    <source>
        <dbReference type="SAM" id="Phobius"/>
    </source>
</evidence>
<organism evidence="4 5">
    <name type="scientific">Fusarium coffeatum</name>
    <dbReference type="NCBI Taxonomy" id="231269"/>
    <lineage>
        <taxon>Eukaryota</taxon>
        <taxon>Fungi</taxon>
        <taxon>Dikarya</taxon>
        <taxon>Ascomycota</taxon>
        <taxon>Pezizomycotina</taxon>
        <taxon>Sordariomycetes</taxon>
        <taxon>Hypocreomycetidae</taxon>
        <taxon>Hypocreales</taxon>
        <taxon>Nectriaceae</taxon>
        <taxon>Fusarium</taxon>
        <taxon>Fusarium incarnatum-equiseti species complex</taxon>
    </lineage>
</organism>
<keyword evidence="2" id="KW-1133">Transmembrane helix</keyword>
<feature type="compositionally biased region" description="Polar residues" evidence="1">
    <location>
        <begin position="159"/>
        <end position="179"/>
    </location>
</feature>
<dbReference type="EMBL" id="QKXC01000206">
    <property type="protein sequence ID" value="RBR12018.1"/>
    <property type="molecule type" value="Genomic_DNA"/>
</dbReference>
<sequence>MRCYCATYKILLVTALVCLLTFGESKPASINRVASTSVSRCLKNAPRITEPPIPGPIELKKVKRQELGSDTYKPFTCAGSGLCTSLRRESIDYIGCCYGEGDCDIYTGCYDGEATMGTRTTGPHILSCLGTRPFCATLLWPQEPKTAYMCAEQPSTITVDRTADSPTPSSTNQDQSTAFEPTFGPGPPDITGAPPSPGGGPRPIAANQDLTKGQKIGIGAGCGAVGLLFAAALGYCCCCSKKRRQKNAPKNVSETRIVTASEVLETKPNVTESL</sequence>
<dbReference type="AlphaFoldDB" id="A0A366R657"/>
<keyword evidence="2" id="KW-0812">Transmembrane</keyword>
<reference evidence="4 5" key="1">
    <citation type="submission" date="2018-06" db="EMBL/GenBank/DDBJ databases">
        <title>Fusarium incarnatum-equiseti species complex species 28.</title>
        <authorList>
            <person name="Gardiner D.M."/>
        </authorList>
    </citation>
    <scope>NUCLEOTIDE SEQUENCE [LARGE SCALE GENOMIC DNA]</scope>
    <source>
        <strain evidence="4 5">FIESC_28</strain>
    </source>
</reference>
<evidence type="ECO:0000256" key="1">
    <source>
        <dbReference type="SAM" id="MobiDB-lite"/>
    </source>
</evidence>
<keyword evidence="2" id="KW-0472">Membrane</keyword>
<dbReference type="Proteomes" id="UP000253153">
    <property type="component" value="Unassembled WGS sequence"/>
</dbReference>
<evidence type="ECO:0000313" key="5">
    <source>
        <dbReference type="Proteomes" id="UP000253153"/>
    </source>
</evidence>
<dbReference type="RefSeq" id="XP_031013014.1">
    <property type="nucleotide sequence ID" value="XM_031162926.1"/>
</dbReference>
<feature type="region of interest" description="Disordered" evidence="1">
    <location>
        <begin position="159"/>
        <end position="207"/>
    </location>
</feature>
<keyword evidence="5" id="KW-1185">Reference proteome</keyword>
<evidence type="ECO:0000256" key="3">
    <source>
        <dbReference type="SAM" id="SignalP"/>
    </source>
</evidence>
<dbReference type="OrthoDB" id="4156556at2759"/>
<evidence type="ECO:0000313" key="4">
    <source>
        <dbReference type="EMBL" id="RBR12018.1"/>
    </source>
</evidence>
<feature type="transmembrane region" description="Helical" evidence="2">
    <location>
        <begin position="216"/>
        <end position="238"/>
    </location>
</feature>
<feature type="chain" id="PRO_5016959941" evidence="3">
    <location>
        <begin position="26"/>
        <end position="274"/>
    </location>
</feature>
<name>A0A366R657_9HYPO</name>
<gene>
    <name evidence="4" type="ORF">FIESC28_08788</name>
</gene>
<dbReference type="GeneID" id="41998222"/>
<protein>
    <submittedName>
        <fullName evidence="4">Uncharacterized protein</fullName>
    </submittedName>
</protein>
<accession>A0A366R657</accession>
<feature type="compositionally biased region" description="Pro residues" evidence="1">
    <location>
        <begin position="184"/>
        <end position="200"/>
    </location>
</feature>
<proteinExistence type="predicted"/>